<organism evidence="15 16">
    <name type="scientific">Octodon degus</name>
    <name type="common">Degu</name>
    <name type="synonym">Sciurus degus</name>
    <dbReference type="NCBI Taxonomy" id="10160"/>
    <lineage>
        <taxon>Eukaryota</taxon>
        <taxon>Metazoa</taxon>
        <taxon>Chordata</taxon>
        <taxon>Craniata</taxon>
        <taxon>Vertebrata</taxon>
        <taxon>Euteleostomi</taxon>
        <taxon>Mammalia</taxon>
        <taxon>Eutheria</taxon>
        <taxon>Euarchontoglires</taxon>
        <taxon>Glires</taxon>
        <taxon>Rodentia</taxon>
        <taxon>Hystricomorpha</taxon>
        <taxon>Octodontidae</taxon>
        <taxon>Octodon</taxon>
    </lineage>
</organism>
<keyword evidence="10 13" id="KW-0675">Receptor</keyword>
<evidence type="ECO:0000259" key="14">
    <source>
        <dbReference type="PROSITE" id="PS50262"/>
    </source>
</evidence>
<dbReference type="PANTHER" id="PTHR24062">
    <property type="entry name" value="VOMERONASAL TYPE-1 RECEPTOR"/>
    <property type="match status" value="1"/>
</dbReference>
<feature type="transmembrane region" description="Helical" evidence="13">
    <location>
        <begin position="179"/>
        <end position="208"/>
    </location>
</feature>
<evidence type="ECO:0000256" key="9">
    <source>
        <dbReference type="ARBA" id="ARBA00023136"/>
    </source>
</evidence>
<evidence type="ECO:0000256" key="3">
    <source>
        <dbReference type="ARBA" id="ARBA00010663"/>
    </source>
</evidence>
<evidence type="ECO:0000256" key="11">
    <source>
        <dbReference type="ARBA" id="ARBA00023180"/>
    </source>
</evidence>
<feature type="transmembrane region" description="Helical" evidence="13">
    <location>
        <begin position="236"/>
        <end position="260"/>
    </location>
</feature>
<gene>
    <name evidence="16" type="primary">LOC101577173</name>
</gene>
<comment type="similarity">
    <text evidence="3 13">Belongs to the G-protein coupled receptor 1 family.</text>
</comment>
<sequence>MSPHGLAIRIIFVAQTGVGMLGNILLLYNYIFIPNPDKRLKYMHLIIKNLILANCLVLLSRGIPHTIVVLGLQYSMGDIGCKFVFYVHRVARGVTLSTTCILSGRQAITIGPNHCHWVKVKAKDPKYMTCSISFCWILHILVNSVFPVYITGASESTNSSQYKYLGYCSSIVIERMENLLYSVIMSSIDVLSLGFMVWASVFMMLILYRHKQNVVHIHSKNFSSKLSAETRATQTIFLLLITFFSLYILSSFFTFYLSYFDQPSPWLVDISALLAASFSCCSPFVLISRDAYFSRQFCPLPKDGQFL</sequence>
<dbReference type="GeneID" id="101577173"/>
<reference evidence="16" key="1">
    <citation type="submission" date="2025-08" db="UniProtKB">
        <authorList>
            <consortium name="RefSeq"/>
        </authorList>
    </citation>
    <scope>IDENTIFICATION</scope>
</reference>
<keyword evidence="5 13" id="KW-0589">Pheromone response</keyword>
<keyword evidence="4 13" id="KW-1003">Cell membrane</keyword>
<evidence type="ECO:0000256" key="1">
    <source>
        <dbReference type="ARBA" id="ARBA00003878"/>
    </source>
</evidence>
<feature type="transmembrane region" description="Helical" evidence="13">
    <location>
        <begin position="6"/>
        <end position="33"/>
    </location>
</feature>
<dbReference type="GO" id="GO:0019236">
    <property type="term" value="P:response to pheromone"/>
    <property type="evidence" value="ECO:0007669"/>
    <property type="project" value="UniProtKB-KW"/>
</dbReference>
<feature type="transmembrane region" description="Helical" evidence="13">
    <location>
        <begin position="266"/>
        <end position="287"/>
    </location>
</feature>
<keyword evidence="12 13" id="KW-0807">Transducer</keyword>
<dbReference type="GO" id="GO:0016503">
    <property type="term" value="F:pheromone receptor activity"/>
    <property type="evidence" value="ECO:0007669"/>
    <property type="project" value="InterPro"/>
</dbReference>
<evidence type="ECO:0000256" key="13">
    <source>
        <dbReference type="RuleBase" id="RU364061"/>
    </source>
</evidence>
<dbReference type="InterPro" id="IPR004072">
    <property type="entry name" value="Vmron_rcpt_1"/>
</dbReference>
<keyword evidence="7 13" id="KW-1133">Transmembrane helix</keyword>
<keyword evidence="9 13" id="KW-0472">Membrane</keyword>
<comment type="function">
    <text evidence="1">Putative pheromone receptor.</text>
</comment>
<dbReference type="FunFam" id="1.20.1070.10:FF:000033">
    <property type="entry name" value="Vomeronasal type-1 receptor"/>
    <property type="match status" value="1"/>
</dbReference>
<keyword evidence="11" id="KW-0325">Glycoprotein</keyword>
<evidence type="ECO:0000313" key="16">
    <source>
        <dbReference type="RefSeq" id="XP_004648327.2"/>
    </source>
</evidence>
<evidence type="ECO:0000256" key="6">
    <source>
        <dbReference type="ARBA" id="ARBA00022692"/>
    </source>
</evidence>
<protein>
    <recommendedName>
        <fullName evidence="13">Vomeronasal type-1 receptor</fullName>
    </recommendedName>
</protein>
<keyword evidence="6 13" id="KW-0812">Transmembrane</keyword>
<dbReference type="OrthoDB" id="9606139at2759"/>
<evidence type="ECO:0000256" key="7">
    <source>
        <dbReference type="ARBA" id="ARBA00022989"/>
    </source>
</evidence>
<keyword evidence="15" id="KW-1185">Reference proteome</keyword>
<dbReference type="Gene3D" id="1.20.1070.10">
    <property type="entry name" value="Rhodopsin 7-helix transmembrane proteins"/>
    <property type="match status" value="1"/>
</dbReference>
<dbReference type="Proteomes" id="UP000515203">
    <property type="component" value="Unplaced"/>
</dbReference>
<comment type="subcellular location">
    <subcellularLocation>
        <location evidence="2 13">Cell membrane</location>
        <topology evidence="2 13">Multi-pass membrane protein</topology>
    </subcellularLocation>
</comment>
<dbReference type="GO" id="GO:0007606">
    <property type="term" value="P:sensory perception of chemical stimulus"/>
    <property type="evidence" value="ECO:0007669"/>
    <property type="project" value="UniProtKB-ARBA"/>
</dbReference>
<evidence type="ECO:0000256" key="10">
    <source>
        <dbReference type="ARBA" id="ARBA00023170"/>
    </source>
</evidence>
<evidence type="ECO:0000256" key="8">
    <source>
        <dbReference type="ARBA" id="ARBA00023040"/>
    </source>
</evidence>
<dbReference type="RefSeq" id="XP_004648327.2">
    <property type="nucleotide sequence ID" value="XM_004648270.2"/>
</dbReference>
<dbReference type="Pfam" id="PF03402">
    <property type="entry name" value="V1R"/>
    <property type="match status" value="1"/>
</dbReference>
<dbReference type="SUPFAM" id="SSF81321">
    <property type="entry name" value="Family A G protein-coupled receptor-like"/>
    <property type="match status" value="1"/>
</dbReference>
<evidence type="ECO:0000256" key="2">
    <source>
        <dbReference type="ARBA" id="ARBA00004651"/>
    </source>
</evidence>
<dbReference type="GO" id="GO:0005886">
    <property type="term" value="C:plasma membrane"/>
    <property type="evidence" value="ECO:0007669"/>
    <property type="project" value="UniProtKB-SubCell"/>
</dbReference>
<evidence type="ECO:0000313" key="15">
    <source>
        <dbReference type="Proteomes" id="UP000515203"/>
    </source>
</evidence>
<keyword evidence="8 13" id="KW-0297">G-protein coupled receptor</keyword>
<evidence type="ECO:0000256" key="12">
    <source>
        <dbReference type="ARBA" id="ARBA00023224"/>
    </source>
</evidence>
<feature type="transmembrane region" description="Helical" evidence="13">
    <location>
        <begin position="127"/>
        <end position="150"/>
    </location>
</feature>
<feature type="domain" description="G-protein coupled receptors family 1 profile" evidence="14">
    <location>
        <begin position="22"/>
        <end position="286"/>
    </location>
</feature>
<dbReference type="InParanoid" id="A0A6P3FZX4"/>
<dbReference type="InterPro" id="IPR017452">
    <property type="entry name" value="GPCR_Rhodpsn_7TM"/>
</dbReference>
<accession>A0A6P3FZX4</accession>
<evidence type="ECO:0000256" key="5">
    <source>
        <dbReference type="ARBA" id="ARBA00022507"/>
    </source>
</evidence>
<evidence type="ECO:0000256" key="4">
    <source>
        <dbReference type="ARBA" id="ARBA00022475"/>
    </source>
</evidence>
<proteinExistence type="inferred from homology"/>
<dbReference type="PROSITE" id="PS50262">
    <property type="entry name" value="G_PROTEIN_RECEP_F1_2"/>
    <property type="match status" value="1"/>
</dbReference>
<dbReference type="PRINTS" id="PR01534">
    <property type="entry name" value="VOMERONASL1R"/>
</dbReference>
<dbReference type="AlphaFoldDB" id="A0A6P3FZX4"/>
<name>A0A6P3FZX4_OCTDE</name>